<dbReference type="InterPro" id="IPR036052">
    <property type="entry name" value="TrpB-like_PALP_sf"/>
</dbReference>
<dbReference type="AlphaFoldDB" id="A0A6J4JCC8"/>
<comment type="cofactor">
    <cofactor evidence="1">
        <name>pyridoxal 5'-phosphate</name>
        <dbReference type="ChEBI" id="CHEBI:597326"/>
    </cofactor>
</comment>
<keyword evidence="2" id="KW-0663">Pyridoxal phosphate</keyword>
<name>A0A6J4JCC8_9ACTN</name>
<evidence type="ECO:0000256" key="1">
    <source>
        <dbReference type="ARBA" id="ARBA00001933"/>
    </source>
</evidence>
<dbReference type="GO" id="GO:0009097">
    <property type="term" value="P:isoleucine biosynthetic process"/>
    <property type="evidence" value="ECO:0007669"/>
    <property type="project" value="TreeGrafter"/>
</dbReference>
<accession>A0A6J4JCC8</accession>
<keyword evidence="3 5" id="KW-0456">Lyase</keyword>
<evidence type="ECO:0000256" key="3">
    <source>
        <dbReference type="ARBA" id="ARBA00023239"/>
    </source>
</evidence>
<dbReference type="GO" id="GO:0006567">
    <property type="term" value="P:L-threonine catabolic process"/>
    <property type="evidence" value="ECO:0007669"/>
    <property type="project" value="TreeGrafter"/>
</dbReference>
<evidence type="ECO:0000256" key="2">
    <source>
        <dbReference type="ARBA" id="ARBA00022898"/>
    </source>
</evidence>
<evidence type="ECO:0000259" key="4">
    <source>
        <dbReference type="Pfam" id="PF00291"/>
    </source>
</evidence>
<dbReference type="InterPro" id="IPR050147">
    <property type="entry name" value="Ser/Thr_Dehydratase"/>
</dbReference>
<dbReference type="EC" id="4.3.1.19" evidence="5"/>
<feature type="domain" description="Tryptophan synthase beta chain-like PALP" evidence="4">
    <location>
        <begin position="24"/>
        <end position="280"/>
    </location>
</feature>
<dbReference type="Gene3D" id="3.40.50.1100">
    <property type="match status" value="2"/>
</dbReference>
<dbReference type="PANTHER" id="PTHR48078:SF14">
    <property type="entry name" value="L-SERINE AMMONIA-LYASE"/>
    <property type="match status" value="1"/>
</dbReference>
<dbReference type="EMBL" id="CADCTP010000298">
    <property type="protein sequence ID" value="CAA9276469.1"/>
    <property type="molecule type" value="Genomic_DNA"/>
</dbReference>
<gene>
    <name evidence="5" type="ORF">AVDCRST_MAG41-3267</name>
</gene>
<reference evidence="5" key="1">
    <citation type="submission" date="2020-02" db="EMBL/GenBank/DDBJ databases">
        <authorList>
            <person name="Meier V. D."/>
        </authorList>
    </citation>
    <scope>NUCLEOTIDE SEQUENCE</scope>
    <source>
        <strain evidence="5">AVDCRST_MAG41</strain>
    </source>
</reference>
<dbReference type="Pfam" id="PF00291">
    <property type="entry name" value="PALP"/>
    <property type="match status" value="1"/>
</dbReference>
<sequence>MTAALTEALLGLPEVLAAADRIAGHTARTPLLRVPGTDLWVKPENQQPTGSFKVRGAVSAVSRVAGAAVVAQSSGNHGQALAYAGSRFGVPVTVVVPDTVPAPKAAAMRRLGAALVVVPPAERDRACRRLAAGAVLVAADAPDVLAGQATVGLEILAALPSVDTVLVPVGNGGLLAGVAAVVKAVDPRVRVVGVEPELAGDAAESFRRGERVAWPVERTYRTVADGLRLPSLGASAWPYVRRWVDDIVTVTEAQIVDSVDRLLDLGLAAEPSGAVAAAAWRGGTGTTVAILSGGNVSAGTYRRLLAAARR</sequence>
<dbReference type="GO" id="GO:0003941">
    <property type="term" value="F:L-serine ammonia-lyase activity"/>
    <property type="evidence" value="ECO:0007669"/>
    <property type="project" value="TreeGrafter"/>
</dbReference>
<dbReference type="PANTHER" id="PTHR48078">
    <property type="entry name" value="THREONINE DEHYDRATASE, MITOCHONDRIAL-RELATED"/>
    <property type="match status" value="1"/>
</dbReference>
<evidence type="ECO:0000313" key="5">
    <source>
        <dbReference type="EMBL" id="CAA9276469.1"/>
    </source>
</evidence>
<dbReference type="GO" id="GO:0004794">
    <property type="term" value="F:threonine deaminase activity"/>
    <property type="evidence" value="ECO:0007669"/>
    <property type="project" value="UniProtKB-EC"/>
</dbReference>
<dbReference type="GO" id="GO:0006565">
    <property type="term" value="P:L-serine catabolic process"/>
    <property type="evidence" value="ECO:0007669"/>
    <property type="project" value="TreeGrafter"/>
</dbReference>
<dbReference type="InterPro" id="IPR001926">
    <property type="entry name" value="TrpB-like_PALP"/>
</dbReference>
<proteinExistence type="predicted"/>
<dbReference type="SUPFAM" id="SSF53686">
    <property type="entry name" value="Tryptophan synthase beta subunit-like PLP-dependent enzymes"/>
    <property type="match status" value="1"/>
</dbReference>
<organism evidence="5">
    <name type="scientific">uncultured Mycobacteriales bacterium</name>
    <dbReference type="NCBI Taxonomy" id="581187"/>
    <lineage>
        <taxon>Bacteria</taxon>
        <taxon>Bacillati</taxon>
        <taxon>Actinomycetota</taxon>
        <taxon>Actinomycetes</taxon>
        <taxon>Mycobacteriales</taxon>
        <taxon>environmental samples</taxon>
    </lineage>
</organism>
<protein>
    <submittedName>
        <fullName evidence="5">Threonine dehydratase, catabolic</fullName>
        <ecNumber evidence="5">4.3.1.19</ecNumber>
    </submittedName>
</protein>